<keyword evidence="7" id="KW-1185">Reference proteome</keyword>
<dbReference type="SUPFAM" id="SSF49785">
    <property type="entry name" value="Galactose-binding domain-like"/>
    <property type="match status" value="1"/>
</dbReference>
<evidence type="ECO:0000256" key="4">
    <source>
        <dbReference type="ARBA" id="ARBA00023186"/>
    </source>
</evidence>
<reference evidence="6 7" key="1">
    <citation type="journal article" date="2019" name="Nat. Ecol. Evol.">
        <title>Megaphylogeny resolves global patterns of mushroom evolution.</title>
        <authorList>
            <person name="Varga T."/>
            <person name="Krizsan K."/>
            <person name="Foldi C."/>
            <person name="Dima B."/>
            <person name="Sanchez-Garcia M."/>
            <person name="Sanchez-Ramirez S."/>
            <person name="Szollosi G.J."/>
            <person name="Szarkandi J.G."/>
            <person name="Papp V."/>
            <person name="Albert L."/>
            <person name="Andreopoulos W."/>
            <person name="Angelini C."/>
            <person name="Antonin V."/>
            <person name="Barry K.W."/>
            <person name="Bougher N.L."/>
            <person name="Buchanan P."/>
            <person name="Buyck B."/>
            <person name="Bense V."/>
            <person name="Catcheside P."/>
            <person name="Chovatia M."/>
            <person name="Cooper J."/>
            <person name="Damon W."/>
            <person name="Desjardin D."/>
            <person name="Finy P."/>
            <person name="Geml J."/>
            <person name="Haridas S."/>
            <person name="Hughes K."/>
            <person name="Justo A."/>
            <person name="Karasinski D."/>
            <person name="Kautmanova I."/>
            <person name="Kiss B."/>
            <person name="Kocsube S."/>
            <person name="Kotiranta H."/>
            <person name="LaButti K.M."/>
            <person name="Lechner B.E."/>
            <person name="Liimatainen K."/>
            <person name="Lipzen A."/>
            <person name="Lukacs Z."/>
            <person name="Mihaltcheva S."/>
            <person name="Morgado L.N."/>
            <person name="Niskanen T."/>
            <person name="Noordeloos M.E."/>
            <person name="Ohm R.A."/>
            <person name="Ortiz-Santana B."/>
            <person name="Ovrebo C."/>
            <person name="Racz N."/>
            <person name="Riley R."/>
            <person name="Savchenko A."/>
            <person name="Shiryaev A."/>
            <person name="Soop K."/>
            <person name="Spirin V."/>
            <person name="Szebenyi C."/>
            <person name="Tomsovsky M."/>
            <person name="Tulloss R.E."/>
            <person name="Uehling J."/>
            <person name="Grigoriev I.V."/>
            <person name="Vagvolgyi C."/>
            <person name="Papp T."/>
            <person name="Martin F.M."/>
            <person name="Miettinen O."/>
            <person name="Hibbett D.S."/>
            <person name="Nagy L.G."/>
        </authorList>
    </citation>
    <scope>NUCLEOTIDE SEQUENCE [LARGE SCALE GENOMIC DNA]</scope>
    <source>
        <strain evidence="6 7">CBS 309.79</strain>
    </source>
</reference>
<evidence type="ECO:0000313" key="6">
    <source>
        <dbReference type="EMBL" id="TFL04020.1"/>
    </source>
</evidence>
<dbReference type="InterPro" id="IPR008979">
    <property type="entry name" value="Galactose-bd-like_sf"/>
</dbReference>
<comment type="subcellular location">
    <subcellularLocation>
        <location evidence="1">Mitochondrion</location>
    </subcellularLocation>
</comment>
<dbReference type="GO" id="GO:0005739">
    <property type="term" value="C:mitochondrion"/>
    <property type="evidence" value="ECO:0007669"/>
    <property type="project" value="UniProtKB-SubCell"/>
</dbReference>
<dbReference type="PANTHER" id="PTHR13194:SF18">
    <property type="entry name" value="COMPLEX I INTERMEDIATE-ASSOCIATED PROTEIN 30, MITOCHONDRIAL"/>
    <property type="match status" value="1"/>
</dbReference>
<comment type="similarity">
    <text evidence="2">Belongs to the CIA30 family.</text>
</comment>
<dbReference type="Proteomes" id="UP000305067">
    <property type="component" value="Unassembled WGS sequence"/>
</dbReference>
<dbReference type="OrthoDB" id="42561at2759"/>
<dbReference type="InterPro" id="IPR013857">
    <property type="entry name" value="NADH-UbQ_OxRdtase-assoc_prot30"/>
</dbReference>
<evidence type="ECO:0000313" key="7">
    <source>
        <dbReference type="Proteomes" id="UP000305067"/>
    </source>
</evidence>
<proteinExistence type="inferred from homology"/>
<keyword evidence="4" id="KW-0143">Chaperone</keyword>
<evidence type="ECO:0000256" key="1">
    <source>
        <dbReference type="ARBA" id="ARBA00004173"/>
    </source>
</evidence>
<dbReference type="GO" id="GO:0006120">
    <property type="term" value="P:mitochondrial electron transport, NADH to ubiquinone"/>
    <property type="evidence" value="ECO:0007669"/>
    <property type="project" value="TreeGrafter"/>
</dbReference>
<organism evidence="6 7">
    <name type="scientific">Pterulicium gracile</name>
    <dbReference type="NCBI Taxonomy" id="1884261"/>
    <lineage>
        <taxon>Eukaryota</taxon>
        <taxon>Fungi</taxon>
        <taxon>Dikarya</taxon>
        <taxon>Basidiomycota</taxon>
        <taxon>Agaricomycotina</taxon>
        <taxon>Agaricomycetes</taxon>
        <taxon>Agaricomycetidae</taxon>
        <taxon>Agaricales</taxon>
        <taxon>Pleurotineae</taxon>
        <taxon>Pterulaceae</taxon>
        <taxon>Pterulicium</taxon>
    </lineage>
</organism>
<dbReference type="InterPro" id="IPR039131">
    <property type="entry name" value="NDUFAF1"/>
</dbReference>
<dbReference type="AlphaFoldDB" id="A0A5C3QT51"/>
<name>A0A5C3QT51_9AGAR</name>
<dbReference type="GO" id="GO:0051082">
    <property type="term" value="F:unfolded protein binding"/>
    <property type="evidence" value="ECO:0007669"/>
    <property type="project" value="TreeGrafter"/>
</dbReference>
<evidence type="ECO:0000256" key="3">
    <source>
        <dbReference type="ARBA" id="ARBA00023128"/>
    </source>
</evidence>
<accession>A0A5C3QT51</accession>
<sequence>MASSHWGGYARRTAKIIQNEASKMVRMAGADEISHAARPLFTLNSQAEVEQFAIGSDQDIGGYTTVKLELDEQRRNDEGKPTGKFSGEMRLQVRPGLENKIRAGYTGFRNKRRPTLFGEQMEDLSNHSYLGLRVRGAGDPRTRDCYFVNLQTDGAISTDLWQHRLYFKRTDGDWENVYIPLQNFVLTNFGEMAESQIEMYREKVRSIGISMLGGNSGVAGEYELGIDSIWAANERDLDQEDSRS</sequence>
<dbReference type="PANTHER" id="PTHR13194">
    <property type="entry name" value="COMPLEX I INTERMEDIATE-ASSOCIATED PROTEIN 30"/>
    <property type="match status" value="1"/>
</dbReference>
<dbReference type="EMBL" id="ML178819">
    <property type="protein sequence ID" value="TFL04020.1"/>
    <property type="molecule type" value="Genomic_DNA"/>
</dbReference>
<evidence type="ECO:0000259" key="5">
    <source>
        <dbReference type="Pfam" id="PF08547"/>
    </source>
</evidence>
<protein>
    <submittedName>
        <fullName evidence="6">Complex I intermediate-associated protein CIA30</fullName>
    </submittedName>
</protein>
<dbReference type="Pfam" id="PF08547">
    <property type="entry name" value="CIA30"/>
    <property type="match status" value="1"/>
</dbReference>
<dbReference type="GO" id="GO:0010257">
    <property type="term" value="P:NADH dehydrogenase complex assembly"/>
    <property type="evidence" value="ECO:0007669"/>
    <property type="project" value="TreeGrafter"/>
</dbReference>
<gene>
    <name evidence="6" type="ORF">BDV98DRAFT_357644</name>
</gene>
<dbReference type="STRING" id="1884261.A0A5C3QT51"/>
<feature type="domain" description="NADH:ubiquinone oxidoreductase intermediate-associated protein 30" evidence="5">
    <location>
        <begin position="42"/>
        <end position="225"/>
    </location>
</feature>
<keyword evidence="3" id="KW-0496">Mitochondrion</keyword>
<evidence type="ECO:0000256" key="2">
    <source>
        <dbReference type="ARBA" id="ARBA00007884"/>
    </source>
</evidence>